<dbReference type="Proteomes" id="UP000663874">
    <property type="component" value="Unassembled WGS sequence"/>
</dbReference>
<evidence type="ECO:0000256" key="2">
    <source>
        <dbReference type="ARBA" id="ARBA00022692"/>
    </source>
</evidence>
<organism evidence="8 10">
    <name type="scientific">Rotaria sordida</name>
    <dbReference type="NCBI Taxonomy" id="392033"/>
    <lineage>
        <taxon>Eukaryota</taxon>
        <taxon>Metazoa</taxon>
        <taxon>Spiralia</taxon>
        <taxon>Gnathifera</taxon>
        <taxon>Rotifera</taxon>
        <taxon>Eurotatoria</taxon>
        <taxon>Bdelloidea</taxon>
        <taxon>Philodinida</taxon>
        <taxon>Philodinidae</taxon>
        <taxon>Rotaria</taxon>
    </lineage>
</organism>
<feature type="domain" description="G-protein coupled receptors family 1 profile" evidence="6">
    <location>
        <begin position="21"/>
        <end position="278"/>
    </location>
</feature>
<protein>
    <recommendedName>
        <fullName evidence="6">G-protein coupled receptors family 1 profile domain-containing protein</fullName>
    </recommendedName>
</protein>
<dbReference type="Proteomes" id="UP000663889">
    <property type="component" value="Unassembled WGS sequence"/>
</dbReference>
<keyword evidence="4 5" id="KW-0472">Membrane</keyword>
<dbReference type="OrthoDB" id="10005809at2759"/>
<feature type="transmembrane region" description="Helical" evidence="5">
    <location>
        <begin position="220"/>
        <end position="243"/>
    </location>
</feature>
<comment type="caution">
    <text evidence="8">The sequence shown here is derived from an EMBL/GenBank/DDBJ whole genome shotgun (WGS) entry which is preliminary data.</text>
</comment>
<feature type="transmembrane region" description="Helical" evidence="5">
    <location>
        <begin position="115"/>
        <end position="138"/>
    </location>
</feature>
<name>A0A814AZS9_9BILA</name>
<evidence type="ECO:0000259" key="6">
    <source>
        <dbReference type="PROSITE" id="PS50262"/>
    </source>
</evidence>
<keyword evidence="2 5" id="KW-0812">Transmembrane</keyword>
<evidence type="ECO:0000313" key="8">
    <source>
        <dbReference type="EMBL" id="CAF0919046.1"/>
    </source>
</evidence>
<feature type="transmembrane region" description="Helical" evidence="5">
    <location>
        <begin position="166"/>
        <end position="187"/>
    </location>
</feature>
<reference evidence="8" key="1">
    <citation type="submission" date="2021-02" db="EMBL/GenBank/DDBJ databases">
        <authorList>
            <person name="Nowell W R."/>
        </authorList>
    </citation>
    <scope>NUCLEOTIDE SEQUENCE</scope>
</reference>
<evidence type="ECO:0000256" key="5">
    <source>
        <dbReference type="SAM" id="Phobius"/>
    </source>
</evidence>
<sequence>MLSAATVLSIFNWCAVFICILIFLSIFLIIYKCRQELNDASLLLTCNSCFATLLTCVTMWIMTSSNLFTGFLLYNMKFCVAWGVFYDIFECAIYFSYCLQAFYRLCRIVFYTKKFLTSFSLNFILIICQWLLIFAFLIPPGFINWYARLPTENFCLIPYTSVIPEIYHILVLYLIPLICIGTIYIWITRFMRQTSQASTLVIAVIQRQRNQRDLTVIKRIIMLIGVLIVLRFPTIIFMIYAIIVGHTYSLTYGIVGVTTSTCLIFIGFSTIYTTPQLRKRIHDYFVHGNNRVQSERIAMNQVGAPISVIDAINTAHKTKQEVSTTAKNIP</sequence>
<feature type="transmembrane region" description="Helical" evidence="5">
    <location>
        <begin position="42"/>
        <end position="62"/>
    </location>
</feature>
<evidence type="ECO:0000256" key="4">
    <source>
        <dbReference type="ARBA" id="ARBA00023136"/>
    </source>
</evidence>
<comment type="subcellular location">
    <subcellularLocation>
        <location evidence="1">Membrane</location>
    </subcellularLocation>
</comment>
<dbReference type="Proteomes" id="UP000663882">
    <property type="component" value="Unassembled WGS sequence"/>
</dbReference>
<keyword evidence="3 5" id="KW-1133">Transmembrane helix</keyword>
<dbReference type="Gene3D" id="1.20.1070.10">
    <property type="entry name" value="Rhodopsin 7-helix transmembrane proteins"/>
    <property type="match status" value="1"/>
</dbReference>
<proteinExistence type="predicted"/>
<gene>
    <name evidence="9" type="ORF">FNK824_LOCUS26217</name>
    <name evidence="8" type="ORF">RFH988_LOCUS9891</name>
    <name evidence="7" type="ORF">SEV965_LOCUS6250</name>
</gene>
<accession>A0A814AZS9</accession>
<dbReference type="EMBL" id="CAJNOO010000360">
    <property type="protein sequence ID" value="CAF0919046.1"/>
    <property type="molecule type" value="Genomic_DNA"/>
</dbReference>
<dbReference type="SUPFAM" id="SSF81321">
    <property type="entry name" value="Family A G protein-coupled receptor-like"/>
    <property type="match status" value="1"/>
</dbReference>
<dbReference type="Pfam" id="PF00001">
    <property type="entry name" value="7tm_1"/>
    <property type="match status" value="1"/>
</dbReference>
<dbReference type="EMBL" id="CAJNOU010000202">
    <property type="protein sequence ID" value="CAF0913137.1"/>
    <property type="molecule type" value="Genomic_DNA"/>
</dbReference>
<dbReference type="CDD" id="cd00637">
    <property type="entry name" value="7tm_classA_rhodopsin-like"/>
    <property type="match status" value="1"/>
</dbReference>
<feature type="transmembrane region" description="Helical" evidence="5">
    <location>
        <begin position="249"/>
        <end position="272"/>
    </location>
</feature>
<evidence type="ECO:0000256" key="3">
    <source>
        <dbReference type="ARBA" id="ARBA00022989"/>
    </source>
</evidence>
<dbReference type="GO" id="GO:0016020">
    <property type="term" value="C:membrane"/>
    <property type="evidence" value="ECO:0007669"/>
    <property type="project" value="UniProtKB-SubCell"/>
</dbReference>
<dbReference type="PROSITE" id="PS50262">
    <property type="entry name" value="G_PROTEIN_RECEP_F1_2"/>
    <property type="match status" value="1"/>
</dbReference>
<dbReference type="EMBL" id="CAJOBE010006406">
    <property type="protein sequence ID" value="CAF4005988.1"/>
    <property type="molecule type" value="Genomic_DNA"/>
</dbReference>
<dbReference type="AlphaFoldDB" id="A0A814AZS9"/>
<evidence type="ECO:0000313" key="7">
    <source>
        <dbReference type="EMBL" id="CAF0913137.1"/>
    </source>
</evidence>
<dbReference type="GO" id="GO:0004930">
    <property type="term" value="F:G protein-coupled receptor activity"/>
    <property type="evidence" value="ECO:0007669"/>
    <property type="project" value="InterPro"/>
</dbReference>
<dbReference type="InterPro" id="IPR017452">
    <property type="entry name" value="GPCR_Rhodpsn_7TM"/>
</dbReference>
<evidence type="ECO:0000256" key="1">
    <source>
        <dbReference type="ARBA" id="ARBA00004370"/>
    </source>
</evidence>
<feature type="transmembrane region" description="Helical" evidence="5">
    <location>
        <begin position="82"/>
        <end position="103"/>
    </location>
</feature>
<dbReference type="InterPro" id="IPR000276">
    <property type="entry name" value="GPCR_Rhodpsn"/>
</dbReference>
<evidence type="ECO:0000313" key="9">
    <source>
        <dbReference type="EMBL" id="CAF4005988.1"/>
    </source>
</evidence>
<evidence type="ECO:0000313" key="10">
    <source>
        <dbReference type="Proteomes" id="UP000663882"/>
    </source>
</evidence>
<feature type="transmembrane region" description="Helical" evidence="5">
    <location>
        <begin position="6"/>
        <end position="30"/>
    </location>
</feature>